<protein>
    <submittedName>
        <fullName evidence="1">Uncharacterized protein</fullName>
    </submittedName>
</protein>
<accession>A0A4Y2FLK6</accession>
<gene>
    <name evidence="1" type="ORF">AVEN_13617_1</name>
</gene>
<proteinExistence type="predicted"/>
<comment type="caution">
    <text evidence="1">The sequence shown here is derived from an EMBL/GenBank/DDBJ whole genome shotgun (WGS) entry which is preliminary data.</text>
</comment>
<reference evidence="1 2" key="1">
    <citation type="journal article" date="2019" name="Sci. Rep.">
        <title>Orb-weaving spider Araneus ventricosus genome elucidates the spidroin gene catalogue.</title>
        <authorList>
            <person name="Kono N."/>
            <person name="Nakamura H."/>
            <person name="Ohtoshi R."/>
            <person name="Moran D.A.P."/>
            <person name="Shinohara A."/>
            <person name="Yoshida Y."/>
            <person name="Fujiwara M."/>
            <person name="Mori M."/>
            <person name="Tomita M."/>
            <person name="Arakawa K."/>
        </authorList>
    </citation>
    <scope>NUCLEOTIDE SEQUENCE [LARGE SCALE GENOMIC DNA]</scope>
</reference>
<evidence type="ECO:0000313" key="2">
    <source>
        <dbReference type="Proteomes" id="UP000499080"/>
    </source>
</evidence>
<evidence type="ECO:0000313" key="1">
    <source>
        <dbReference type="EMBL" id="GBM41897.1"/>
    </source>
</evidence>
<dbReference type="Proteomes" id="UP000499080">
    <property type="component" value="Unassembled WGS sequence"/>
</dbReference>
<sequence length="165" mass="18655">MKQLRNMDWRRKFMGYIFFLSFKTSISQLSNVLIAIGLAAEAFLHDKHKCDQVPFQCPPGRQPTLIYRNEISIISIIHDFFMLRKFDRSIPAPIVNVKNPSVLAWCGWEGWLSNPSLYTSLQLDCGDKKAAGEGMDCVVYRRIGEGGAQGWERLVVDGLSGLGRS</sequence>
<name>A0A4Y2FLK6_ARAVE</name>
<dbReference type="AlphaFoldDB" id="A0A4Y2FLK6"/>
<dbReference type="EMBL" id="BGPR01000978">
    <property type="protein sequence ID" value="GBM41897.1"/>
    <property type="molecule type" value="Genomic_DNA"/>
</dbReference>
<organism evidence="1 2">
    <name type="scientific">Araneus ventricosus</name>
    <name type="common">Orbweaver spider</name>
    <name type="synonym">Epeira ventricosa</name>
    <dbReference type="NCBI Taxonomy" id="182803"/>
    <lineage>
        <taxon>Eukaryota</taxon>
        <taxon>Metazoa</taxon>
        <taxon>Ecdysozoa</taxon>
        <taxon>Arthropoda</taxon>
        <taxon>Chelicerata</taxon>
        <taxon>Arachnida</taxon>
        <taxon>Araneae</taxon>
        <taxon>Araneomorphae</taxon>
        <taxon>Entelegynae</taxon>
        <taxon>Araneoidea</taxon>
        <taxon>Araneidae</taxon>
        <taxon>Araneus</taxon>
    </lineage>
</organism>
<keyword evidence="2" id="KW-1185">Reference proteome</keyword>